<dbReference type="InterPro" id="IPR001763">
    <property type="entry name" value="Rhodanese-like_dom"/>
</dbReference>
<feature type="domain" description="Rhodanese" evidence="4">
    <location>
        <begin position="134"/>
        <end position="223"/>
    </location>
</feature>
<dbReference type="InterPro" id="IPR001845">
    <property type="entry name" value="HTH_ArsR_DNA-bd_dom"/>
</dbReference>
<dbReference type="Pfam" id="PF01022">
    <property type="entry name" value="HTH_5"/>
    <property type="match status" value="1"/>
</dbReference>
<keyword evidence="3" id="KW-0804">Transcription</keyword>
<keyword evidence="1" id="KW-0805">Transcription regulation</keyword>
<proteinExistence type="predicted"/>
<dbReference type="InterPro" id="IPR036388">
    <property type="entry name" value="WH-like_DNA-bd_sf"/>
</dbReference>
<dbReference type="Gene3D" id="1.10.10.10">
    <property type="entry name" value="Winged helix-like DNA-binding domain superfamily/Winged helix DNA-binding domain"/>
    <property type="match status" value="1"/>
</dbReference>
<evidence type="ECO:0000256" key="1">
    <source>
        <dbReference type="ARBA" id="ARBA00023015"/>
    </source>
</evidence>
<dbReference type="SUPFAM" id="SSF46785">
    <property type="entry name" value="Winged helix' DNA-binding domain"/>
    <property type="match status" value="1"/>
</dbReference>
<evidence type="ECO:0000259" key="4">
    <source>
        <dbReference type="PROSITE" id="PS50206"/>
    </source>
</evidence>
<keyword evidence="2" id="KW-0238">DNA-binding</keyword>
<evidence type="ECO:0000313" key="6">
    <source>
        <dbReference type="EMBL" id="MBI4922679.1"/>
    </source>
</evidence>
<dbReference type="FunFam" id="3.40.250.10:FF:000039">
    <property type="entry name" value="ArsR family transcriptional regulator"/>
    <property type="match status" value="1"/>
</dbReference>
<protein>
    <submittedName>
        <fullName evidence="6">Metalloregulator ArsR/SmtB family transcription factor</fullName>
    </submittedName>
</protein>
<name>A0A933L1T3_9HYPH</name>
<dbReference type="GO" id="GO:0003700">
    <property type="term" value="F:DNA-binding transcription factor activity"/>
    <property type="evidence" value="ECO:0007669"/>
    <property type="project" value="InterPro"/>
</dbReference>
<dbReference type="CDD" id="cd00158">
    <property type="entry name" value="RHOD"/>
    <property type="match status" value="1"/>
</dbReference>
<dbReference type="PROSITE" id="PS50987">
    <property type="entry name" value="HTH_ARSR_2"/>
    <property type="match status" value="1"/>
</dbReference>
<evidence type="ECO:0000259" key="5">
    <source>
        <dbReference type="PROSITE" id="PS50987"/>
    </source>
</evidence>
<dbReference type="PROSITE" id="PS50206">
    <property type="entry name" value="RHODANESE_3"/>
    <property type="match status" value="1"/>
</dbReference>
<dbReference type="AlphaFoldDB" id="A0A933L1T3"/>
<dbReference type="PRINTS" id="PR00778">
    <property type="entry name" value="HTHARSR"/>
</dbReference>
<organism evidence="6 7">
    <name type="scientific">Devosia nanyangense</name>
    <dbReference type="NCBI Taxonomy" id="1228055"/>
    <lineage>
        <taxon>Bacteria</taxon>
        <taxon>Pseudomonadati</taxon>
        <taxon>Pseudomonadota</taxon>
        <taxon>Alphaproteobacteria</taxon>
        <taxon>Hyphomicrobiales</taxon>
        <taxon>Devosiaceae</taxon>
        <taxon>Devosia</taxon>
    </lineage>
</organism>
<sequence>MNDEATHRDFKNRLYEQFARVGKAIASPARIEFLELLAQGERTVDSLAKETGLSLANASQHLIALREAGLVLSRKAGLSVHYRLADPSVFELTRAMRIVAERRLAEIDRLVAEHFVGRADSEAVSFEDLLAKARSGEVVVLDTRPAHEYEAGHIEGAVSAPVDALQARLRTLPKSKEYVAYCRGPYCVYADQAVELLRANGRTAHRLQDGYPEWKAAGLPVETV</sequence>
<dbReference type="EMBL" id="JACRAF010000036">
    <property type="protein sequence ID" value="MBI4922679.1"/>
    <property type="molecule type" value="Genomic_DNA"/>
</dbReference>
<dbReference type="Proteomes" id="UP000782610">
    <property type="component" value="Unassembled WGS sequence"/>
</dbReference>
<dbReference type="InterPro" id="IPR036873">
    <property type="entry name" value="Rhodanese-like_dom_sf"/>
</dbReference>
<dbReference type="PANTHER" id="PTHR43132:SF8">
    <property type="entry name" value="HTH-TYPE TRANSCRIPTIONAL REGULATOR KMTR"/>
    <property type="match status" value="1"/>
</dbReference>
<dbReference type="CDD" id="cd00090">
    <property type="entry name" value="HTH_ARSR"/>
    <property type="match status" value="1"/>
</dbReference>
<dbReference type="InterPro" id="IPR036390">
    <property type="entry name" value="WH_DNA-bd_sf"/>
</dbReference>
<accession>A0A933L1T3</accession>
<dbReference type="SMART" id="SM00418">
    <property type="entry name" value="HTH_ARSR"/>
    <property type="match status" value="1"/>
</dbReference>
<dbReference type="PANTHER" id="PTHR43132">
    <property type="entry name" value="ARSENICAL RESISTANCE OPERON REPRESSOR ARSR-RELATED"/>
    <property type="match status" value="1"/>
</dbReference>
<comment type="caution">
    <text evidence="6">The sequence shown here is derived from an EMBL/GenBank/DDBJ whole genome shotgun (WGS) entry which is preliminary data.</text>
</comment>
<dbReference type="NCBIfam" id="NF033788">
    <property type="entry name" value="HTH_metalloreg"/>
    <property type="match status" value="1"/>
</dbReference>
<dbReference type="Pfam" id="PF00581">
    <property type="entry name" value="Rhodanese"/>
    <property type="match status" value="1"/>
</dbReference>
<evidence type="ECO:0000313" key="7">
    <source>
        <dbReference type="Proteomes" id="UP000782610"/>
    </source>
</evidence>
<dbReference type="SUPFAM" id="SSF52821">
    <property type="entry name" value="Rhodanese/Cell cycle control phosphatase"/>
    <property type="match status" value="1"/>
</dbReference>
<dbReference type="InterPro" id="IPR011991">
    <property type="entry name" value="ArsR-like_HTH"/>
</dbReference>
<evidence type="ECO:0000256" key="2">
    <source>
        <dbReference type="ARBA" id="ARBA00023125"/>
    </source>
</evidence>
<dbReference type="Gene3D" id="3.40.250.10">
    <property type="entry name" value="Rhodanese-like domain"/>
    <property type="match status" value="1"/>
</dbReference>
<reference evidence="6" key="1">
    <citation type="submission" date="2020-07" db="EMBL/GenBank/DDBJ databases">
        <title>Huge and variable diversity of episymbiotic CPR bacteria and DPANN archaea in groundwater ecosystems.</title>
        <authorList>
            <person name="He C.Y."/>
            <person name="Keren R."/>
            <person name="Whittaker M."/>
            <person name="Farag I.F."/>
            <person name="Doudna J."/>
            <person name="Cate J.H.D."/>
            <person name="Banfield J.F."/>
        </authorList>
    </citation>
    <scope>NUCLEOTIDE SEQUENCE</scope>
    <source>
        <strain evidence="6">NC_groundwater_1586_Pr3_B-0.1um_66_15</strain>
    </source>
</reference>
<dbReference type="InterPro" id="IPR051011">
    <property type="entry name" value="Metal_resp_trans_reg"/>
</dbReference>
<gene>
    <name evidence="6" type="ORF">HY834_13110</name>
</gene>
<dbReference type="GO" id="GO:0003677">
    <property type="term" value="F:DNA binding"/>
    <property type="evidence" value="ECO:0007669"/>
    <property type="project" value="UniProtKB-KW"/>
</dbReference>
<feature type="domain" description="HTH arsR-type" evidence="5">
    <location>
        <begin position="10"/>
        <end position="104"/>
    </location>
</feature>
<evidence type="ECO:0000256" key="3">
    <source>
        <dbReference type="ARBA" id="ARBA00023163"/>
    </source>
</evidence>
<dbReference type="SMART" id="SM00450">
    <property type="entry name" value="RHOD"/>
    <property type="match status" value="1"/>
</dbReference>